<protein>
    <submittedName>
        <fullName evidence="2">Uncharacterized protein</fullName>
    </submittedName>
</protein>
<comment type="caution">
    <text evidence="2">The sequence shown here is derived from an EMBL/GenBank/DDBJ whole genome shotgun (WGS) entry which is preliminary data.</text>
</comment>
<sequence>MNSEAPRLYGLPKVHKEGGPVRPVVSSRPLSSSAFNPNLGPAMDSDPNSARCADPNPNLNSDLTLFSLPTPGGTGRPAGRRERAIKSASEPRFAVPVVPPLRSVALGHPFSLVLLPCQCSFEPRSVVSGSARLCRVPRSVSRAAAVATGVRPGDKLRLPCHVRAEPARFLRPGSAPVVFAPRYRSLF</sequence>
<evidence type="ECO:0000313" key="3">
    <source>
        <dbReference type="Proteomes" id="UP000299102"/>
    </source>
</evidence>
<dbReference type="EMBL" id="BGZK01002112">
    <property type="protein sequence ID" value="GBP90804.1"/>
    <property type="molecule type" value="Genomic_DNA"/>
</dbReference>
<evidence type="ECO:0000313" key="2">
    <source>
        <dbReference type="EMBL" id="GBP90804.1"/>
    </source>
</evidence>
<accession>A0A4C1ZUM7</accession>
<feature type="region of interest" description="Disordered" evidence="1">
    <location>
        <begin position="1"/>
        <end position="86"/>
    </location>
</feature>
<feature type="compositionally biased region" description="Low complexity" evidence="1">
    <location>
        <begin position="20"/>
        <end position="33"/>
    </location>
</feature>
<evidence type="ECO:0000256" key="1">
    <source>
        <dbReference type="SAM" id="MobiDB-lite"/>
    </source>
</evidence>
<proteinExistence type="predicted"/>
<keyword evidence="3" id="KW-1185">Reference proteome</keyword>
<gene>
    <name evidence="2" type="ORF">EVAR_102486_1</name>
</gene>
<dbReference type="Proteomes" id="UP000299102">
    <property type="component" value="Unassembled WGS sequence"/>
</dbReference>
<reference evidence="2 3" key="1">
    <citation type="journal article" date="2019" name="Commun. Biol.">
        <title>The bagworm genome reveals a unique fibroin gene that provides high tensile strength.</title>
        <authorList>
            <person name="Kono N."/>
            <person name="Nakamura H."/>
            <person name="Ohtoshi R."/>
            <person name="Tomita M."/>
            <person name="Numata K."/>
            <person name="Arakawa K."/>
        </authorList>
    </citation>
    <scope>NUCLEOTIDE SEQUENCE [LARGE SCALE GENOMIC DNA]</scope>
</reference>
<name>A0A4C1ZUM7_EUMVA</name>
<dbReference type="AlphaFoldDB" id="A0A4C1ZUM7"/>
<organism evidence="2 3">
    <name type="scientific">Eumeta variegata</name>
    <name type="common">Bagworm moth</name>
    <name type="synonym">Eumeta japonica</name>
    <dbReference type="NCBI Taxonomy" id="151549"/>
    <lineage>
        <taxon>Eukaryota</taxon>
        <taxon>Metazoa</taxon>
        <taxon>Ecdysozoa</taxon>
        <taxon>Arthropoda</taxon>
        <taxon>Hexapoda</taxon>
        <taxon>Insecta</taxon>
        <taxon>Pterygota</taxon>
        <taxon>Neoptera</taxon>
        <taxon>Endopterygota</taxon>
        <taxon>Lepidoptera</taxon>
        <taxon>Glossata</taxon>
        <taxon>Ditrysia</taxon>
        <taxon>Tineoidea</taxon>
        <taxon>Psychidae</taxon>
        <taxon>Oiketicinae</taxon>
        <taxon>Eumeta</taxon>
    </lineage>
</organism>